<proteinExistence type="predicted"/>
<dbReference type="EMBL" id="SNRW01008280">
    <property type="protein sequence ID" value="KAA6379772.1"/>
    <property type="molecule type" value="Genomic_DNA"/>
</dbReference>
<organism evidence="1 2">
    <name type="scientific">Streblomastix strix</name>
    <dbReference type="NCBI Taxonomy" id="222440"/>
    <lineage>
        <taxon>Eukaryota</taxon>
        <taxon>Metamonada</taxon>
        <taxon>Preaxostyla</taxon>
        <taxon>Oxymonadida</taxon>
        <taxon>Streblomastigidae</taxon>
        <taxon>Streblomastix</taxon>
    </lineage>
</organism>
<evidence type="ECO:0000313" key="1">
    <source>
        <dbReference type="EMBL" id="KAA6379772.1"/>
    </source>
</evidence>
<sequence>MTNSVACICFEKKNTEILNQSIIDQLDHHIAAQVLDQVGRHPPKTYKLQAVQIRRELSKCSKQIEIYRTVVPILDYSAAYLQKLVSKLWKPTRETHFKLYFEEHDERIFIAQIIKRLNFGKSFITVSFMEYVFEKTLEVAIRQYTCSFLGRNSDEITEKYCKPRVKARMNVIMKDVNNYRSDPETKIIGVPNSESQALDECNNTFQKSGCLSPCKNWHEINRRCSSCIHTIVIIAPQFVKQSFVF</sequence>
<dbReference type="Proteomes" id="UP000324800">
    <property type="component" value="Unassembled WGS sequence"/>
</dbReference>
<reference evidence="1 2" key="1">
    <citation type="submission" date="2019-03" db="EMBL/GenBank/DDBJ databases">
        <title>Single cell metagenomics reveals metabolic interactions within the superorganism composed of flagellate Streblomastix strix and complex community of Bacteroidetes bacteria on its surface.</title>
        <authorList>
            <person name="Treitli S.C."/>
            <person name="Kolisko M."/>
            <person name="Husnik F."/>
            <person name="Keeling P."/>
            <person name="Hampl V."/>
        </authorList>
    </citation>
    <scope>NUCLEOTIDE SEQUENCE [LARGE SCALE GENOMIC DNA]</scope>
    <source>
        <strain evidence="1">ST1C</strain>
    </source>
</reference>
<dbReference type="AlphaFoldDB" id="A0A5J4VBH9"/>
<name>A0A5J4VBH9_9EUKA</name>
<dbReference type="OrthoDB" id="5396311at2759"/>
<evidence type="ECO:0000313" key="2">
    <source>
        <dbReference type="Proteomes" id="UP000324800"/>
    </source>
</evidence>
<gene>
    <name evidence="1" type="ORF">EZS28_024700</name>
</gene>
<comment type="caution">
    <text evidence="1">The sequence shown here is derived from an EMBL/GenBank/DDBJ whole genome shotgun (WGS) entry which is preliminary data.</text>
</comment>
<protein>
    <submittedName>
        <fullName evidence="1">Uncharacterized protein</fullName>
    </submittedName>
</protein>
<accession>A0A5J4VBH9</accession>